<dbReference type="EMBL" id="CAKLDM010000001">
    <property type="protein sequence ID" value="CAH0535907.1"/>
    <property type="molecule type" value="Genomic_DNA"/>
</dbReference>
<evidence type="ECO:0000256" key="1">
    <source>
        <dbReference type="ARBA" id="ARBA00001946"/>
    </source>
</evidence>
<proteinExistence type="predicted"/>
<comment type="cofactor">
    <cofactor evidence="1">
        <name>Mg(2+)</name>
        <dbReference type="ChEBI" id="CHEBI:18420"/>
    </cofactor>
</comment>
<keyword evidence="2" id="KW-0378">Hydrolase</keyword>
<keyword evidence="5" id="KW-1185">Reference proteome</keyword>
<dbReference type="Pfam" id="PF12535">
    <property type="entry name" value="Nudix_N"/>
    <property type="match status" value="1"/>
</dbReference>
<sequence length="208" mass="23585">MKSMSPWLDCAKQIQAISQAGQAYSKDKYDLERFDQLSDVANQMFSHLSNQPVEAIQKLFIPESGYPTPKVDLRAGIIRDNKILLVKEIEDGGWSMPGGWADVCESPSQGVVREVFEESGIVVDSPKLIAIKDRSLHPYEPEFPFHIYKLFFVCRYVSGEPKPTMEISEANFFELNTLPNLSTSRVLPEDIEMVFRHADSSVPYIHVD</sequence>
<dbReference type="InterPro" id="IPR059176">
    <property type="entry name" value="UDP-X_N"/>
</dbReference>
<accession>A0ABN8DXJ2</accession>
<reference evidence="4" key="1">
    <citation type="submission" date="2021-11" db="EMBL/GenBank/DDBJ databases">
        <authorList>
            <person name="Rodrigo-Torres L."/>
            <person name="Arahal R. D."/>
            <person name="Lucena T."/>
        </authorList>
    </citation>
    <scope>NUCLEOTIDE SEQUENCE</scope>
    <source>
        <strain evidence="4">CECT 7928</strain>
    </source>
</reference>
<protein>
    <recommendedName>
        <fullName evidence="3">Nudix hydrolase domain-containing protein</fullName>
    </recommendedName>
</protein>
<evidence type="ECO:0000313" key="4">
    <source>
        <dbReference type="EMBL" id="CAH0535907.1"/>
    </source>
</evidence>
<name>A0ABN8DXJ2_9VIBR</name>
<dbReference type="Proteomes" id="UP000838748">
    <property type="component" value="Unassembled WGS sequence"/>
</dbReference>
<dbReference type="InterPro" id="IPR020084">
    <property type="entry name" value="NUDIX_hydrolase_CS"/>
</dbReference>
<evidence type="ECO:0000256" key="2">
    <source>
        <dbReference type="ARBA" id="ARBA00022801"/>
    </source>
</evidence>
<comment type="caution">
    <text evidence="4">The sequence shown here is derived from an EMBL/GenBank/DDBJ whole genome shotgun (WGS) entry which is preliminary data.</text>
</comment>
<dbReference type="InterPro" id="IPR000086">
    <property type="entry name" value="NUDIX_hydrolase_dom"/>
</dbReference>
<dbReference type="PROSITE" id="PS00893">
    <property type="entry name" value="NUDIX_BOX"/>
    <property type="match status" value="1"/>
</dbReference>
<feature type="domain" description="Nudix hydrolase" evidence="3">
    <location>
        <begin position="68"/>
        <end position="195"/>
    </location>
</feature>
<dbReference type="Gene3D" id="3.90.79.10">
    <property type="entry name" value="Nucleoside Triphosphate Pyrophosphohydrolase"/>
    <property type="match status" value="1"/>
</dbReference>
<evidence type="ECO:0000313" key="5">
    <source>
        <dbReference type="Proteomes" id="UP000838748"/>
    </source>
</evidence>
<dbReference type="PANTHER" id="PTHR43046:SF16">
    <property type="entry name" value="ADP-RIBOSE PYROPHOSPHATASE YJHB-RELATED"/>
    <property type="match status" value="1"/>
</dbReference>
<dbReference type="PANTHER" id="PTHR43046">
    <property type="entry name" value="GDP-MANNOSE MANNOSYL HYDROLASE"/>
    <property type="match status" value="1"/>
</dbReference>
<dbReference type="SUPFAM" id="SSF55811">
    <property type="entry name" value="Nudix"/>
    <property type="match status" value="1"/>
</dbReference>
<evidence type="ECO:0000259" key="3">
    <source>
        <dbReference type="PROSITE" id="PS51462"/>
    </source>
</evidence>
<dbReference type="PROSITE" id="PS51462">
    <property type="entry name" value="NUDIX"/>
    <property type="match status" value="1"/>
</dbReference>
<organism evidence="4 5">
    <name type="scientific">Vibrio marisflavi CECT 7928</name>
    <dbReference type="NCBI Taxonomy" id="634439"/>
    <lineage>
        <taxon>Bacteria</taxon>
        <taxon>Pseudomonadati</taxon>
        <taxon>Pseudomonadota</taxon>
        <taxon>Gammaproteobacteria</taxon>
        <taxon>Vibrionales</taxon>
        <taxon>Vibrionaceae</taxon>
        <taxon>Vibrio</taxon>
    </lineage>
</organism>
<gene>
    <name evidence="4" type="ORF">VMF7928_00045</name>
</gene>
<dbReference type="Pfam" id="PF00293">
    <property type="entry name" value="NUDIX"/>
    <property type="match status" value="1"/>
</dbReference>
<dbReference type="InterPro" id="IPR015797">
    <property type="entry name" value="NUDIX_hydrolase-like_dom_sf"/>
</dbReference>
<dbReference type="Gene3D" id="6.10.250.1120">
    <property type="match status" value="1"/>
</dbReference>
<dbReference type="CDD" id="cd04672">
    <property type="entry name" value="NUDIX_CDP-Chase_like"/>
    <property type="match status" value="1"/>
</dbReference>